<dbReference type="RefSeq" id="WP_095608947.1">
    <property type="nucleotide sequence ID" value="NZ_LMVN01000023.1"/>
</dbReference>
<dbReference type="InterPro" id="IPR012332">
    <property type="entry name" value="Autotransporter_pectin_lyase_C"/>
</dbReference>
<dbReference type="PROSITE" id="PS51257">
    <property type="entry name" value="PROKAR_LIPOPROTEIN"/>
    <property type="match status" value="1"/>
</dbReference>
<evidence type="ECO:0000313" key="4">
    <source>
        <dbReference type="EMBL" id="PAV07025.1"/>
    </source>
</evidence>
<feature type="region of interest" description="Disordered" evidence="1">
    <location>
        <begin position="87"/>
        <end position="112"/>
    </location>
</feature>
<name>A0A2A2HCD4_9EURY</name>
<feature type="region of interest" description="Disordered" evidence="1">
    <location>
        <begin position="2010"/>
        <end position="2029"/>
    </location>
</feature>
<dbReference type="Gene3D" id="2.160.20.10">
    <property type="entry name" value="Single-stranded right-handed beta-helix, Pectin lyase-like"/>
    <property type="match status" value="3"/>
</dbReference>
<feature type="region of interest" description="Disordered" evidence="1">
    <location>
        <begin position="28"/>
        <end position="63"/>
    </location>
</feature>
<dbReference type="PANTHER" id="PTHR11319">
    <property type="entry name" value="G PROTEIN-COUPLED RECEPTOR-RELATED"/>
    <property type="match status" value="1"/>
</dbReference>
<organism evidence="4 5">
    <name type="scientific">Methanosphaera cuniculi</name>
    <dbReference type="NCBI Taxonomy" id="1077256"/>
    <lineage>
        <taxon>Archaea</taxon>
        <taxon>Methanobacteriati</taxon>
        <taxon>Methanobacteriota</taxon>
        <taxon>Methanomada group</taxon>
        <taxon>Methanobacteria</taxon>
        <taxon>Methanobacteriales</taxon>
        <taxon>Methanobacteriaceae</taxon>
        <taxon>Methanosphaera</taxon>
    </lineage>
</organism>
<dbReference type="Pfam" id="PF13229">
    <property type="entry name" value="Beta_helix"/>
    <property type="match status" value="1"/>
</dbReference>
<dbReference type="InterPro" id="IPR012334">
    <property type="entry name" value="Pectin_lyas_fold"/>
</dbReference>
<dbReference type="Gene3D" id="2.60.40.10">
    <property type="entry name" value="Immunoglobulins"/>
    <property type="match status" value="2"/>
</dbReference>
<evidence type="ECO:0000256" key="1">
    <source>
        <dbReference type="SAM" id="MobiDB-lite"/>
    </source>
</evidence>
<dbReference type="PANTHER" id="PTHR11319:SF35">
    <property type="entry name" value="OUTER MEMBRANE PROTEIN PMPC-RELATED"/>
    <property type="match status" value="1"/>
</dbReference>
<comment type="caution">
    <text evidence="4">The sequence shown here is derived from an EMBL/GenBank/DDBJ whole genome shotgun (WGS) entry which is preliminary data.</text>
</comment>
<keyword evidence="5" id="KW-1185">Reference proteome</keyword>
<dbReference type="OrthoDB" id="78237at2157"/>
<dbReference type="SMART" id="SM00710">
    <property type="entry name" value="PbH1"/>
    <property type="match status" value="23"/>
</dbReference>
<dbReference type="Proteomes" id="UP000217528">
    <property type="component" value="Unassembled WGS sequence"/>
</dbReference>
<dbReference type="InterPro" id="IPR006626">
    <property type="entry name" value="PbH1"/>
</dbReference>
<accession>A0A2A2HCD4</accession>
<evidence type="ECO:0000259" key="2">
    <source>
        <dbReference type="Pfam" id="PF05048"/>
    </source>
</evidence>
<proteinExistence type="predicted"/>
<dbReference type="Gene3D" id="2.160.20.20">
    <property type="match status" value="1"/>
</dbReference>
<reference evidence="4 5" key="1">
    <citation type="journal article" date="2017" name="BMC Genomics">
        <title>Genomic analysis of methanogenic archaea reveals a shift towards energy conservation.</title>
        <authorList>
            <person name="Gilmore S.P."/>
            <person name="Henske J.K."/>
            <person name="Sexton J.A."/>
            <person name="Solomon K.V."/>
            <person name="Seppala S."/>
            <person name="Yoo J.I."/>
            <person name="Huyett L.M."/>
            <person name="Pressman A."/>
            <person name="Cogan J.Z."/>
            <person name="Kivenson V."/>
            <person name="Peng X."/>
            <person name="Tan Y."/>
            <person name="Valentine D.L."/>
            <person name="O'Malley M.A."/>
        </authorList>
    </citation>
    <scope>NUCLEOTIDE SEQUENCE [LARGE SCALE GENOMIC DNA]</scope>
    <source>
        <strain evidence="4 5">1R-7</strain>
    </source>
</reference>
<dbReference type="EMBL" id="LMVN01000023">
    <property type="protein sequence ID" value="PAV07025.1"/>
    <property type="molecule type" value="Genomic_DNA"/>
</dbReference>
<dbReference type="InterPro" id="IPR011050">
    <property type="entry name" value="Pectin_lyase_fold/virulence"/>
</dbReference>
<dbReference type="InterPro" id="IPR039448">
    <property type="entry name" value="Beta_helix"/>
</dbReference>
<protein>
    <submittedName>
        <fullName evidence="4">Uncharacterized protein</fullName>
    </submittedName>
</protein>
<evidence type="ECO:0000259" key="3">
    <source>
        <dbReference type="Pfam" id="PF13229"/>
    </source>
</evidence>
<dbReference type="InterPro" id="IPR013783">
    <property type="entry name" value="Ig-like_fold"/>
</dbReference>
<feature type="compositionally biased region" description="Polar residues" evidence="1">
    <location>
        <begin position="2010"/>
        <end position="2021"/>
    </location>
</feature>
<evidence type="ECO:0000313" key="5">
    <source>
        <dbReference type="Proteomes" id="UP000217528"/>
    </source>
</evidence>
<dbReference type="Pfam" id="PF05048">
    <property type="entry name" value="NosD"/>
    <property type="match status" value="1"/>
</dbReference>
<feature type="domain" description="Right handed beta helix" evidence="3">
    <location>
        <begin position="376"/>
        <end position="494"/>
    </location>
</feature>
<sequence>MKTINKLLVVTLIMIMVGLGCISAADNSTTATPVSADTSISEDIQSPSESIQTTQKTVEKSVQTDNAKEVKKATTTSKAISENINTTKTTNKNIKSDKSTTNKNLTSNNDKKETKQALEITITQKEHGMYFRYNNETQLTESTNLITAGSTIILSGEFRNVNFTIDKPNITLKGKNNVRLYNCTVTVAGLNSENATVENLRINNSNTYGTGIYINVTKNVTIRNNVAFVNGPFGFALAADKMNNSLIEGNTLETAYRTDTIRTHTAAAFGNCYFNNIRNNKVTSDAANGIYFSVYGSGLFQGGYCDDNNVTGNRVLGGNTSWSYSIEIMGTRNIISNNTVNHAYRGISTQDFTNNTITRNYVNATSQGIYACEGAIVTYNEVHVNDTTTGIEIGGNGVLVKNNNISSNAGSCIVINANDAIIENNYLWSTESYAIYSKGQYKNIIIRNNTMTAQKMGILFRRQSTTKRINNVLVSRNAIQSFGECAIDFSDAGAYNPDDINITVDESNVLNCSLGMGRDKAYIPPSTANKDDMPESNKTYIVTDDTYYSYFNDDFSVNTKKVLKNDTIILKGTFKNKKFIFPIKVHVIGQNCIINDGTLTLTEDASNSTVTNITIRNTRTDNIANTHAIEVKDVSNCKIINNTVYNFDNWESIGIWLYGANGATVVNNKVFTSGDYINYAVTVYATDMSNITNNTITVNQSSKRLEYDDEIMLNGEMGTIKELLHAYGIILLYSSRNTIEDNTVIGISEFKQYTAPETDCKNSVVGIDIYYDSNYNLVQSNNITMTSFGPYTYGMGVLGSQWGGSLESNNATNNSFYKNTVTVNGGYFATGFISGLNSVNTIVEDNVFNVNALHNKTQYGDYVYGCTLEASQFNYINNNVFNLTGAAVYSVEIFDSINNLINGNDIYAKGSYIYGIAGYRANDNNITSNKFDLRNGSYGKVSEAKHSDAIRYGNAGIYFETNSFRNNISYNTINTTAQYTANLTYQAVNNTIEQNALQANKLFGDESVLNDHKTNVIRNNFLHFTTLSIKPIKATVGAPFTVNGVVTATTNDLTNLTVSVRVVGSNLGTVKVNKDGTFALKVNLTSYFKPTKFYLVGSVSGTNFQNTTTIAILDLNKTKTDSIVKVTQVSALPGENVTFIVDVEDYFGSKLSGEVTIKLDEKEITTENLTLGRATYKYKVPMNTKNGIYNITVIYSGNDDHLASEGSSKLCILTTTATTVSSSTGAIGDKVPITGKVTSNGKAVNKGTVTITVNNQKVGTASVKNGIFTYNYTIPSTFTRGSYTIKAQYNENEELATSMATNKLNLVLKPTVLNYNTTYATVGQNTTIKVGINDNTGKLFAKSGIVTISINGVQLKYANGSAIEAGIKGQSGYVIFTFNAPASLVGSNNISFTFKANNQFNTASKTFTNGLIIYAAQPTITVNNYAQLVSAIKNLKTQKNLNPNGIATIKLNKGNYNITEPITWNGATIKTLRIIGNNNLLDGNKNKQFITVDKGYTLELLNFKIQRTNAQRGSVIYNKGTVNIYDSIFLNNTAKSNGGVIYNDQGKLKVLNSSFSNNIAENGAIVYNNNGTINLTKGYFSFNTASRGGVTYDMGNSIITNSIFKNNNAKVNGGANFNDKNTMTITNSNFTNNKAGNYGGAIYNNNYSKMNITGSLFTGNYAPNGGVTANYGTIIIRSSNLNNNNASRGGVNYNFRELQIIKSTFKNNKVTTNAAVTYNDKGTVTITDSTFESNKATGNGGVNYNNNGKITITNSKHNKNKASRGGVNYDFGTMTINKSTFTQNTATINGGCNFNDKNTMTITNSNFTNNKAGNYGGCNYNNNKLNMNITGSLFTGNYAPNGGVNANYGTMIIRSSNLNNNNASRGGVNYNFRDLQIIKSTFKNNKVTTNAAVTYNDKGTVTITDSTFESNTANGNGGVNYNNNGKMTITNSKNIKNTATRGGVNYNFGTMTIDKSTFTQNTATMNGGVNFNDKGTLTIKNCNSTSNTAQRAANTYNNVNGILKTENLKSQNEKSTLNPENILNFGKRL</sequence>
<gene>
    <name evidence="4" type="ORF">ASJ82_02000</name>
</gene>
<dbReference type="InterPro" id="IPR007742">
    <property type="entry name" value="NosD_dom"/>
</dbReference>
<dbReference type="SUPFAM" id="SSF51126">
    <property type="entry name" value="Pectin lyase-like"/>
    <property type="match status" value="3"/>
</dbReference>
<feature type="domain" description="Periplasmic copper-binding protein NosD beta helix" evidence="2">
    <location>
        <begin position="619"/>
        <end position="824"/>
    </location>
</feature>